<dbReference type="Pfam" id="PF01471">
    <property type="entry name" value="PG_binding_1"/>
    <property type="match status" value="1"/>
</dbReference>
<evidence type="ECO:0000313" key="3">
    <source>
        <dbReference type="EMBL" id="MBW7456886.1"/>
    </source>
</evidence>
<feature type="compositionally biased region" description="Gly residues" evidence="1">
    <location>
        <begin position="130"/>
        <end position="173"/>
    </location>
</feature>
<proteinExistence type="predicted"/>
<keyword evidence="4" id="KW-1185">Reference proteome</keyword>
<gene>
    <name evidence="3" type="ORF">K0U00_22890</name>
</gene>
<evidence type="ECO:0000313" key="4">
    <source>
        <dbReference type="Proteomes" id="UP001519887"/>
    </source>
</evidence>
<evidence type="ECO:0000259" key="2">
    <source>
        <dbReference type="Pfam" id="PF01471"/>
    </source>
</evidence>
<dbReference type="SUPFAM" id="SSF47090">
    <property type="entry name" value="PGBD-like"/>
    <property type="match status" value="1"/>
</dbReference>
<feature type="non-terminal residue" evidence="3">
    <location>
        <position position="173"/>
    </location>
</feature>
<dbReference type="InterPro" id="IPR002477">
    <property type="entry name" value="Peptidoglycan-bd-like"/>
</dbReference>
<dbReference type="InterPro" id="IPR036365">
    <property type="entry name" value="PGBD-like_sf"/>
</dbReference>
<accession>A0ABS7C862</accession>
<reference evidence="3 4" key="1">
    <citation type="submission" date="2021-07" db="EMBL/GenBank/DDBJ databases">
        <title>Paenibacillus radiodurans sp. nov., isolated from the southeastern edge of Tengger Desert.</title>
        <authorList>
            <person name="Zhang G."/>
        </authorList>
    </citation>
    <scope>NUCLEOTIDE SEQUENCE [LARGE SCALE GENOMIC DNA]</scope>
    <source>
        <strain evidence="3 4">CCM 7311</strain>
    </source>
</reference>
<evidence type="ECO:0000256" key="1">
    <source>
        <dbReference type="SAM" id="MobiDB-lite"/>
    </source>
</evidence>
<dbReference type="Proteomes" id="UP001519887">
    <property type="component" value="Unassembled WGS sequence"/>
</dbReference>
<feature type="region of interest" description="Disordered" evidence="1">
    <location>
        <begin position="114"/>
        <end position="173"/>
    </location>
</feature>
<name>A0ABS7C862_9BACL</name>
<dbReference type="EMBL" id="JAHZIK010000692">
    <property type="protein sequence ID" value="MBW7456886.1"/>
    <property type="molecule type" value="Genomic_DNA"/>
</dbReference>
<comment type="caution">
    <text evidence="3">The sequence shown here is derived from an EMBL/GenBank/DDBJ whole genome shotgun (WGS) entry which is preliminary data.</text>
</comment>
<dbReference type="Gene3D" id="1.10.101.10">
    <property type="entry name" value="PGBD-like superfamily/PGBD"/>
    <property type="match status" value="1"/>
</dbReference>
<protein>
    <submittedName>
        <fullName evidence="3">Peptidoglycan-binding protein</fullName>
    </submittedName>
</protein>
<feature type="domain" description="Peptidoglycan binding-like" evidence="2">
    <location>
        <begin position="47"/>
        <end position="102"/>
    </location>
</feature>
<dbReference type="InterPro" id="IPR036366">
    <property type="entry name" value="PGBDSf"/>
</dbReference>
<sequence length="173" mass="17361">MVDNQYPRLRGKLLKSAAKFLGSALLVIALMTGFPDVSSAIGKGAKGPDVYVIQGMLKSLGSYAGPIDGNYNALTVIGVKYYQKKHGLPATGSVDKRTLKSLIYVYASKKTGTQMHTQSKGNGKIREQGIRGGKNGGIGGGQGHGGGTGGGQGKNGGIGGGQGHGGGTGGGQG</sequence>
<organism evidence="3 4">
    <name type="scientific">Paenibacillus sepulcri</name>
    <dbReference type="NCBI Taxonomy" id="359917"/>
    <lineage>
        <taxon>Bacteria</taxon>
        <taxon>Bacillati</taxon>
        <taxon>Bacillota</taxon>
        <taxon>Bacilli</taxon>
        <taxon>Bacillales</taxon>
        <taxon>Paenibacillaceae</taxon>
        <taxon>Paenibacillus</taxon>
    </lineage>
</organism>